<comment type="caution">
    <text evidence="16">The sequence shown here is derived from an EMBL/GenBank/DDBJ whole genome shotgun (WGS) entry which is preliminary data.</text>
</comment>
<evidence type="ECO:0000256" key="1">
    <source>
        <dbReference type="ARBA" id="ARBA00004651"/>
    </source>
</evidence>
<evidence type="ECO:0000256" key="4">
    <source>
        <dbReference type="ARBA" id="ARBA00022475"/>
    </source>
</evidence>
<evidence type="ECO:0000256" key="9">
    <source>
        <dbReference type="ARBA" id="ARBA00023065"/>
    </source>
</evidence>
<evidence type="ECO:0000256" key="13">
    <source>
        <dbReference type="RuleBase" id="RU362091"/>
    </source>
</evidence>
<dbReference type="InterPro" id="IPR050277">
    <property type="entry name" value="Sodium:Solute_Symporter"/>
</dbReference>
<evidence type="ECO:0000313" key="16">
    <source>
        <dbReference type="EMBL" id="MBE9397499.1"/>
    </source>
</evidence>
<protein>
    <recommendedName>
        <fullName evidence="18">Na+/proline symporter</fullName>
    </recommendedName>
</protein>
<dbReference type="Pfam" id="PF00474">
    <property type="entry name" value="SSF"/>
    <property type="match status" value="1"/>
</dbReference>
<feature type="transmembrane region" description="Helical" evidence="15">
    <location>
        <begin position="436"/>
        <end position="457"/>
    </location>
</feature>
<dbReference type="PROSITE" id="PS50283">
    <property type="entry name" value="NA_SOLUT_SYMP_3"/>
    <property type="match status" value="1"/>
</dbReference>
<dbReference type="RefSeq" id="WP_193953056.1">
    <property type="nucleotide sequence ID" value="NZ_JADEYS010000008.1"/>
</dbReference>
<feature type="transmembrane region" description="Helical" evidence="15">
    <location>
        <begin position="403"/>
        <end position="429"/>
    </location>
</feature>
<sequence length="730" mass="81269">MFNPYAVILIVTIYMALLFALAQWVERRNQLTGKQISSPWVYALSLAVYHTSWTFYGSVGFAANSGMMFLGVYLGSLIAILFWHVTLRKMIQAKETFRITSIADFISTRYNRSQRIAALVTIIALLGIVPYIALQLKAVISSFNLITHDSAEMMDWGLSGLFVTLVMIAFTILFGVRRLDPTERHQGMIFALVAECLVKLVSFMAVGIFVTYMMFDGFEDISQRISAAGLDHVTSFSASDNAGSMWVTLIVLSFVAVQLLPRQFHVAVVENTDQKHIRTAMWLFPLYIILINLFVVPIAAAGLLSGIDSNLADYYVLLLPKLADNHLLSLVAFIGGFSAATGMIIITTMTLATMASNHLVLPAIERTGSCTFLRGYLLQVRWVLVAMILLGSYWFTLEFANSYILVSIGLISFVAILQFAPATFGGLFWKKANSAGAFLGLLAGFSVWIYTLVLPTMTKHGWFDMALLEHGPSGVAMLRPEALFGLDGFHPVTHAVLWSMLANIGAYVLFSLLYQPHKTERNFTTEFMCAMLAKSSSRKARPTGLEAYIVLNAKLEEAQTLLSNYLPEDKANEQVHNIADDLQVLDKSHITIIELVEFHRMLEHVLAGSIGSAGAHSAMESRIRYSDKEAADLQAVFSHIVSELQSPGLAPELVPSKDIDTGSFGLIEDLQAQIDKLQIRLQQKDGEITSLEQKLDERYEDIFKYRMEIQKATQENDALRRELNDKLGQI</sequence>
<comment type="catalytic activity">
    <reaction evidence="12">
        <text>L-proline(in) + Na(+)(in) = L-proline(out) + Na(+)(out)</text>
        <dbReference type="Rhea" id="RHEA:28967"/>
        <dbReference type="ChEBI" id="CHEBI:29101"/>
        <dbReference type="ChEBI" id="CHEBI:60039"/>
    </reaction>
</comment>
<dbReference type="AlphaFoldDB" id="A0A8J7JZA9"/>
<dbReference type="GO" id="GO:0006814">
    <property type="term" value="P:sodium ion transport"/>
    <property type="evidence" value="ECO:0007669"/>
    <property type="project" value="UniProtKB-KW"/>
</dbReference>
<reference evidence="16" key="1">
    <citation type="submission" date="2020-10" db="EMBL/GenBank/DDBJ databases">
        <title>Bacterium isolated from coastal waters sediment.</title>
        <authorList>
            <person name="Chen R.-J."/>
            <person name="Lu D.-C."/>
            <person name="Zhu K.-L."/>
            <person name="Du Z.-J."/>
        </authorList>
    </citation>
    <scope>NUCLEOTIDE SEQUENCE</scope>
    <source>
        <strain evidence="16">N1Y112</strain>
    </source>
</reference>
<keyword evidence="4" id="KW-1003">Cell membrane</keyword>
<feature type="transmembrane region" description="Helical" evidence="15">
    <location>
        <begin position="282"/>
        <end position="307"/>
    </location>
</feature>
<dbReference type="PANTHER" id="PTHR48086">
    <property type="entry name" value="SODIUM/PROLINE SYMPORTER-RELATED"/>
    <property type="match status" value="1"/>
</dbReference>
<dbReference type="Gene3D" id="1.20.1730.10">
    <property type="entry name" value="Sodium/glucose cotransporter"/>
    <property type="match status" value="1"/>
</dbReference>
<comment type="subcellular location">
    <subcellularLocation>
        <location evidence="1">Cell membrane</location>
        <topology evidence="1">Multi-pass membrane protein</topology>
    </subcellularLocation>
</comment>
<feature type="transmembrane region" description="Helical" evidence="15">
    <location>
        <begin position="116"/>
        <end position="136"/>
    </location>
</feature>
<feature type="transmembrane region" description="Helical" evidence="15">
    <location>
        <begin position="376"/>
        <end position="397"/>
    </location>
</feature>
<comment type="similarity">
    <text evidence="2 13">Belongs to the sodium:solute symporter (SSF) (TC 2.A.21) family.</text>
</comment>
<keyword evidence="5 15" id="KW-0812">Transmembrane</keyword>
<evidence type="ECO:0000256" key="3">
    <source>
        <dbReference type="ARBA" id="ARBA00022448"/>
    </source>
</evidence>
<keyword evidence="10 15" id="KW-0472">Membrane</keyword>
<dbReference type="InterPro" id="IPR038377">
    <property type="entry name" value="Na/Glc_symporter_sf"/>
</dbReference>
<dbReference type="GO" id="GO:0015293">
    <property type="term" value="F:symporter activity"/>
    <property type="evidence" value="ECO:0007669"/>
    <property type="project" value="UniProtKB-KW"/>
</dbReference>
<evidence type="ECO:0000256" key="14">
    <source>
        <dbReference type="SAM" id="Coils"/>
    </source>
</evidence>
<dbReference type="InterPro" id="IPR001734">
    <property type="entry name" value="Na/solute_symporter"/>
</dbReference>
<keyword evidence="11" id="KW-0739">Sodium transport</keyword>
<dbReference type="GO" id="GO:0005886">
    <property type="term" value="C:plasma membrane"/>
    <property type="evidence" value="ECO:0007669"/>
    <property type="project" value="UniProtKB-SubCell"/>
</dbReference>
<dbReference type="EMBL" id="JADEYS010000008">
    <property type="protein sequence ID" value="MBE9397499.1"/>
    <property type="molecule type" value="Genomic_DNA"/>
</dbReference>
<keyword evidence="8" id="KW-0915">Sodium</keyword>
<accession>A0A8J7JZA9</accession>
<feature type="coiled-coil region" evidence="14">
    <location>
        <begin position="667"/>
        <end position="729"/>
    </location>
</feature>
<evidence type="ECO:0000256" key="15">
    <source>
        <dbReference type="SAM" id="Phobius"/>
    </source>
</evidence>
<evidence type="ECO:0008006" key="18">
    <source>
        <dbReference type="Google" id="ProtNLM"/>
    </source>
</evidence>
<keyword evidence="3" id="KW-0813">Transport</keyword>
<evidence type="ECO:0000313" key="17">
    <source>
        <dbReference type="Proteomes" id="UP000640333"/>
    </source>
</evidence>
<evidence type="ECO:0000256" key="2">
    <source>
        <dbReference type="ARBA" id="ARBA00006434"/>
    </source>
</evidence>
<evidence type="ECO:0000256" key="5">
    <source>
        <dbReference type="ARBA" id="ARBA00022692"/>
    </source>
</evidence>
<organism evidence="16 17">
    <name type="scientific">Pontibacterium sinense</name>
    <dbReference type="NCBI Taxonomy" id="2781979"/>
    <lineage>
        <taxon>Bacteria</taxon>
        <taxon>Pseudomonadati</taxon>
        <taxon>Pseudomonadota</taxon>
        <taxon>Gammaproteobacteria</taxon>
        <taxon>Oceanospirillales</taxon>
        <taxon>Oceanospirillaceae</taxon>
        <taxon>Pontibacterium</taxon>
    </lineage>
</organism>
<keyword evidence="17" id="KW-1185">Reference proteome</keyword>
<dbReference type="CDD" id="cd10322">
    <property type="entry name" value="SLC5sbd"/>
    <property type="match status" value="1"/>
</dbReference>
<feature type="transmembrane region" description="Helical" evidence="15">
    <location>
        <begin position="243"/>
        <end position="261"/>
    </location>
</feature>
<feature type="transmembrane region" description="Helical" evidence="15">
    <location>
        <begin position="156"/>
        <end position="176"/>
    </location>
</feature>
<keyword evidence="9" id="KW-0406">Ion transport</keyword>
<feature type="transmembrane region" description="Helical" evidence="15">
    <location>
        <begin position="68"/>
        <end position="87"/>
    </location>
</feature>
<evidence type="ECO:0000256" key="7">
    <source>
        <dbReference type="ARBA" id="ARBA00022989"/>
    </source>
</evidence>
<name>A0A8J7JZA9_9GAMM</name>
<proteinExistence type="inferred from homology"/>
<gene>
    <name evidence="16" type="ORF">IOQ59_09530</name>
</gene>
<keyword evidence="6" id="KW-0769">Symport</keyword>
<feature type="transmembrane region" description="Helical" evidence="15">
    <location>
        <begin position="37"/>
        <end position="56"/>
    </location>
</feature>
<feature type="transmembrane region" description="Helical" evidence="15">
    <location>
        <begin position="6"/>
        <end position="25"/>
    </location>
</feature>
<dbReference type="PANTHER" id="PTHR48086:SF3">
    <property type="entry name" value="SODIUM_PROLINE SYMPORTER"/>
    <property type="match status" value="1"/>
</dbReference>
<keyword evidence="14" id="KW-0175">Coiled coil</keyword>
<evidence type="ECO:0000256" key="6">
    <source>
        <dbReference type="ARBA" id="ARBA00022847"/>
    </source>
</evidence>
<keyword evidence="7 15" id="KW-1133">Transmembrane helix</keyword>
<feature type="transmembrane region" description="Helical" evidence="15">
    <location>
        <begin position="188"/>
        <end position="215"/>
    </location>
</feature>
<feature type="transmembrane region" description="Helical" evidence="15">
    <location>
        <begin position="327"/>
        <end position="355"/>
    </location>
</feature>
<evidence type="ECO:0000256" key="11">
    <source>
        <dbReference type="ARBA" id="ARBA00023201"/>
    </source>
</evidence>
<evidence type="ECO:0000256" key="8">
    <source>
        <dbReference type="ARBA" id="ARBA00023053"/>
    </source>
</evidence>
<evidence type="ECO:0000256" key="12">
    <source>
        <dbReference type="ARBA" id="ARBA00033708"/>
    </source>
</evidence>
<feature type="transmembrane region" description="Helical" evidence="15">
    <location>
        <begin position="495"/>
        <end position="514"/>
    </location>
</feature>
<evidence type="ECO:0000256" key="10">
    <source>
        <dbReference type="ARBA" id="ARBA00023136"/>
    </source>
</evidence>
<dbReference type="Proteomes" id="UP000640333">
    <property type="component" value="Unassembled WGS sequence"/>
</dbReference>